<dbReference type="EMBL" id="JBHRWI010000076">
    <property type="protein sequence ID" value="MFC3517192.1"/>
    <property type="molecule type" value="Genomic_DNA"/>
</dbReference>
<dbReference type="RefSeq" id="WP_377872384.1">
    <property type="nucleotide sequence ID" value="NZ_JBHMAY010000038.1"/>
</dbReference>
<protein>
    <recommendedName>
        <fullName evidence="5">DUF5642 domain-containing protein</fullName>
    </recommendedName>
</protein>
<name>A0ABV7QW13_9PSEU</name>
<keyword evidence="2" id="KW-0732">Signal</keyword>
<evidence type="ECO:0000256" key="1">
    <source>
        <dbReference type="SAM" id="MobiDB-lite"/>
    </source>
</evidence>
<evidence type="ECO:0000313" key="3">
    <source>
        <dbReference type="EMBL" id="MFC3517192.1"/>
    </source>
</evidence>
<sequence>MRIALVVTGLVLLVAGCSAEAPAAAPKQSSAPPSSSAPPPVAGDLTKHLPSGDELTKAGLAVGRDRLPYVVGPNTPLRIVRACGVDQPWDAAVRNGAQAYSTKDTLWIRQRLAEYAGYTGSQVVSGLDKALGCGKTVSGDHDLAFVSRFSSHGKGLPEDAELTVKTRFSVPGTGDPQLGFCGQFAEARMASCVLVLAHGNRVLAVTTTDRQPGQASMAAQQAELTRLAPTFVAAFDQD</sequence>
<reference evidence="4" key="1">
    <citation type="journal article" date="2019" name="Int. J. Syst. Evol. Microbiol.">
        <title>The Global Catalogue of Microorganisms (GCM) 10K type strain sequencing project: providing services to taxonomists for standard genome sequencing and annotation.</title>
        <authorList>
            <consortium name="The Broad Institute Genomics Platform"/>
            <consortium name="The Broad Institute Genome Sequencing Center for Infectious Disease"/>
            <person name="Wu L."/>
            <person name="Ma J."/>
        </authorList>
    </citation>
    <scope>NUCLEOTIDE SEQUENCE [LARGE SCALE GENOMIC DNA]</scope>
    <source>
        <strain evidence="4">CGMCC 4.7682</strain>
    </source>
</reference>
<keyword evidence="4" id="KW-1185">Reference proteome</keyword>
<gene>
    <name evidence="3" type="ORF">ACFORO_44005</name>
</gene>
<comment type="caution">
    <text evidence="3">The sequence shown here is derived from an EMBL/GenBank/DDBJ whole genome shotgun (WGS) entry which is preliminary data.</text>
</comment>
<proteinExistence type="predicted"/>
<organism evidence="3 4">
    <name type="scientific">Amycolatopsis halotolerans</name>
    <dbReference type="NCBI Taxonomy" id="330083"/>
    <lineage>
        <taxon>Bacteria</taxon>
        <taxon>Bacillati</taxon>
        <taxon>Actinomycetota</taxon>
        <taxon>Actinomycetes</taxon>
        <taxon>Pseudonocardiales</taxon>
        <taxon>Pseudonocardiaceae</taxon>
        <taxon>Amycolatopsis</taxon>
    </lineage>
</organism>
<evidence type="ECO:0008006" key="5">
    <source>
        <dbReference type="Google" id="ProtNLM"/>
    </source>
</evidence>
<feature type="signal peptide" evidence="2">
    <location>
        <begin position="1"/>
        <end position="23"/>
    </location>
</feature>
<feature type="region of interest" description="Disordered" evidence="1">
    <location>
        <begin position="24"/>
        <end position="44"/>
    </location>
</feature>
<evidence type="ECO:0000313" key="4">
    <source>
        <dbReference type="Proteomes" id="UP001595764"/>
    </source>
</evidence>
<accession>A0ABV7QW13</accession>
<dbReference type="PROSITE" id="PS51257">
    <property type="entry name" value="PROKAR_LIPOPROTEIN"/>
    <property type="match status" value="1"/>
</dbReference>
<feature type="chain" id="PRO_5046320081" description="DUF5642 domain-containing protein" evidence="2">
    <location>
        <begin position="24"/>
        <end position="238"/>
    </location>
</feature>
<dbReference type="Proteomes" id="UP001595764">
    <property type="component" value="Unassembled WGS sequence"/>
</dbReference>
<feature type="compositionally biased region" description="Low complexity" evidence="1">
    <location>
        <begin position="24"/>
        <end position="34"/>
    </location>
</feature>
<evidence type="ECO:0000256" key="2">
    <source>
        <dbReference type="SAM" id="SignalP"/>
    </source>
</evidence>